<keyword evidence="1" id="KW-0812">Transmembrane</keyword>
<gene>
    <name evidence="2" type="ORF">TPAB3V08_LOCUS11385</name>
</gene>
<sequence>MAVPVIVLDTKGRCNNSNLDLSMDEACFDVRSNALDPLTIWSLSAECEKMGHIIIAMKEIYIFKNMDDMAGIFPAMAALISTILSDLNCPTCVTLVVVFFTFFILTLLSWAAMRILRSEWLANLKQRNVPFSELESVST</sequence>
<proteinExistence type="predicted"/>
<keyword evidence="3" id="KW-1185">Reference proteome</keyword>
<feature type="non-terminal residue" evidence="2">
    <location>
        <position position="139"/>
    </location>
</feature>
<comment type="caution">
    <text evidence="2">The sequence shown here is derived from an EMBL/GenBank/DDBJ whole genome shotgun (WGS) entry which is preliminary data.</text>
</comment>
<dbReference type="EMBL" id="CAJPIN010034089">
    <property type="protein sequence ID" value="CAG2064439.1"/>
    <property type="molecule type" value="Genomic_DNA"/>
</dbReference>
<name>A0ABN7PBH9_TIMPD</name>
<evidence type="ECO:0000256" key="1">
    <source>
        <dbReference type="SAM" id="Phobius"/>
    </source>
</evidence>
<feature type="transmembrane region" description="Helical" evidence="1">
    <location>
        <begin position="69"/>
        <end position="87"/>
    </location>
</feature>
<organism evidence="2 3">
    <name type="scientific">Timema podura</name>
    <name type="common">Walking stick</name>
    <dbReference type="NCBI Taxonomy" id="61482"/>
    <lineage>
        <taxon>Eukaryota</taxon>
        <taxon>Metazoa</taxon>
        <taxon>Ecdysozoa</taxon>
        <taxon>Arthropoda</taxon>
        <taxon>Hexapoda</taxon>
        <taxon>Insecta</taxon>
        <taxon>Pterygota</taxon>
        <taxon>Neoptera</taxon>
        <taxon>Polyneoptera</taxon>
        <taxon>Phasmatodea</taxon>
        <taxon>Timematodea</taxon>
        <taxon>Timematoidea</taxon>
        <taxon>Timematidae</taxon>
        <taxon>Timema</taxon>
    </lineage>
</organism>
<keyword evidence="1" id="KW-0472">Membrane</keyword>
<dbReference type="Proteomes" id="UP001153148">
    <property type="component" value="Unassembled WGS sequence"/>
</dbReference>
<feature type="transmembrane region" description="Helical" evidence="1">
    <location>
        <begin position="93"/>
        <end position="116"/>
    </location>
</feature>
<keyword evidence="1" id="KW-1133">Transmembrane helix</keyword>
<evidence type="ECO:0000313" key="3">
    <source>
        <dbReference type="Proteomes" id="UP001153148"/>
    </source>
</evidence>
<reference evidence="2" key="1">
    <citation type="submission" date="2021-03" db="EMBL/GenBank/DDBJ databases">
        <authorList>
            <person name="Tran Van P."/>
        </authorList>
    </citation>
    <scope>NUCLEOTIDE SEQUENCE</scope>
</reference>
<evidence type="ECO:0000313" key="2">
    <source>
        <dbReference type="EMBL" id="CAG2064439.1"/>
    </source>
</evidence>
<protein>
    <submittedName>
        <fullName evidence="2">Uncharacterized protein</fullName>
    </submittedName>
</protein>
<accession>A0ABN7PBH9</accession>